<gene>
    <name evidence="1" type="ORF">FWILDA_LOCUS15983</name>
</gene>
<accession>A0A9W4T550</accession>
<dbReference type="EMBL" id="CAMKVN010009295">
    <property type="protein sequence ID" value="CAI2193256.1"/>
    <property type="molecule type" value="Genomic_DNA"/>
</dbReference>
<reference evidence="1" key="1">
    <citation type="submission" date="2022-08" db="EMBL/GenBank/DDBJ databases">
        <authorList>
            <person name="Kallberg Y."/>
            <person name="Tangrot J."/>
            <person name="Rosling A."/>
        </authorList>
    </citation>
    <scope>NUCLEOTIDE SEQUENCE</scope>
    <source>
        <strain evidence="1">Wild A</strain>
    </source>
</reference>
<keyword evidence="2" id="KW-1185">Reference proteome</keyword>
<organism evidence="1 2">
    <name type="scientific">Funneliformis geosporum</name>
    <dbReference type="NCBI Taxonomy" id="1117311"/>
    <lineage>
        <taxon>Eukaryota</taxon>
        <taxon>Fungi</taxon>
        <taxon>Fungi incertae sedis</taxon>
        <taxon>Mucoromycota</taxon>
        <taxon>Glomeromycotina</taxon>
        <taxon>Glomeromycetes</taxon>
        <taxon>Glomerales</taxon>
        <taxon>Glomeraceae</taxon>
        <taxon>Funneliformis</taxon>
    </lineage>
</organism>
<proteinExistence type="predicted"/>
<comment type="caution">
    <text evidence="1">The sequence shown here is derived from an EMBL/GenBank/DDBJ whole genome shotgun (WGS) entry which is preliminary data.</text>
</comment>
<protein>
    <submittedName>
        <fullName evidence="1">10675_t:CDS:1</fullName>
    </submittedName>
</protein>
<name>A0A9W4T550_9GLOM</name>
<sequence length="203" mass="23807">IRYATPVTFNRTPYEPNFLYQHFIQTQAIPHYQAYPIYLPEYLTNYQESNNIDNCIYEEIGSYTNAFFFKLAYGFPIGEEYVQALTTEGSNTIMSLFESSANVNPPNEKRARLKWTQKSIKLLLSFLNENKQVLKELVEKRSGSGNIKKELWMSASIVVSDNENLYLPKQCEFKWKNIKQDCKINSDCQYKLEVKEILECVKF</sequence>
<feature type="non-terminal residue" evidence="1">
    <location>
        <position position="1"/>
    </location>
</feature>
<evidence type="ECO:0000313" key="1">
    <source>
        <dbReference type="EMBL" id="CAI2193256.1"/>
    </source>
</evidence>
<dbReference type="Proteomes" id="UP001153678">
    <property type="component" value="Unassembled WGS sequence"/>
</dbReference>
<dbReference type="OrthoDB" id="2325336at2759"/>
<evidence type="ECO:0000313" key="2">
    <source>
        <dbReference type="Proteomes" id="UP001153678"/>
    </source>
</evidence>
<dbReference type="AlphaFoldDB" id="A0A9W4T550"/>